<dbReference type="SMART" id="SM00729">
    <property type="entry name" value="Elp3"/>
    <property type="match status" value="1"/>
</dbReference>
<reference evidence="8 9" key="1">
    <citation type="submission" date="2013-09" db="EMBL/GenBank/DDBJ databases">
        <authorList>
            <person name="Durkin A.S."/>
            <person name="Haft D.R."/>
            <person name="McCorrison J."/>
            <person name="Torralba M."/>
            <person name="Gillis M."/>
            <person name="Haft D.H."/>
            <person name="Methe B."/>
            <person name="Sutton G."/>
            <person name="Nelson K.E."/>
        </authorList>
    </citation>
    <scope>NUCLEOTIDE SEQUENCE [LARGE SCALE GENOMIC DNA]</scope>
    <source>
        <strain evidence="8 9">BV3C16-1</strain>
    </source>
</reference>
<dbReference type="Pfam" id="PF02310">
    <property type="entry name" value="B12-binding"/>
    <property type="match status" value="1"/>
</dbReference>
<keyword evidence="9" id="KW-1185">Reference proteome</keyword>
<dbReference type="Gene3D" id="3.80.30.20">
    <property type="entry name" value="tm_1862 like domain"/>
    <property type="match status" value="1"/>
</dbReference>
<dbReference type="PROSITE" id="PS51332">
    <property type="entry name" value="B12_BINDING"/>
    <property type="match status" value="1"/>
</dbReference>
<comment type="cofactor">
    <cofactor evidence="1">
        <name>[4Fe-4S] cluster</name>
        <dbReference type="ChEBI" id="CHEBI:49883"/>
    </cofactor>
</comment>
<dbReference type="GO" id="GO:0031419">
    <property type="term" value="F:cobalamin binding"/>
    <property type="evidence" value="ECO:0007669"/>
    <property type="project" value="InterPro"/>
</dbReference>
<accession>U7ULJ1</accession>
<dbReference type="InterPro" id="IPR007197">
    <property type="entry name" value="rSAM"/>
</dbReference>
<evidence type="ECO:0000313" key="8">
    <source>
        <dbReference type="EMBL" id="ERT60292.1"/>
    </source>
</evidence>
<dbReference type="SUPFAM" id="SSF52242">
    <property type="entry name" value="Cobalamin (vitamin B12)-binding domain"/>
    <property type="match status" value="1"/>
</dbReference>
<dbReference type="InterPro" id="IPR034466">
    <property type="entry name" value="Methyltransferase_Class_B"/>
</dbReference>
<evidence type="ECO:0000256" key="2">
    <source>
        <dbReference type="ARBA" id="ARBA00022691"/>
    </source>
</evidence>
<protein>
    <submittedName>
        <fullName evidence="8">B12 binding domain protein</fullName>
    </submittedName>
</protein>
<dbReference type="InterPro" id="IPR036724">
    <property type="entry name" value="Cobalamin-bd_sf"/>
</dbReference>
<feature type="domain" description="B12-binding" evidence="6">
    <location>
        <begin position="2"/>
        <end position="136"/>
    </location>
</feature>
<dbReference type="InterPro" id="IPR025288">
    <property type="entry name" value="DUF4080"/>
</dbReference>
<name>U7ULJ1_9FIRM</name>
<dbReference type="Gene3D" id="3.40.50.280">
    <property type="entry name" value="Cobalamin-binding domain"/>
    <property type="match status" value="1"/>
</dbReference>
<proteinExistence type="predicted"/>
<evidence type="ECO:0000256" key="4">
    <source>
        <dbReference type="ARBA" id="ARBA00023004"/>
    </source>
</evidence>
<evidence type="ECO:0000259" key="7">
    <source>
        <dbReference type="PROSITE" id="PS51918"/>
    </source>
</evidence>
<dbReference type="InterPro" id="IPR051198">
    <property type="entry name" value="BchE-like"/>
</dbReference>
<dbReference type="STRING" id="1111454.HMPREF1250_0957"/>
<dbReference type="SFLD" id="SFLDG01123">
    <property type="entry name" value="methyltransferase_(Class_B)"/>
    <property type="match status" value="1"/>
</dbReference>
<evidence type="ECO:0000313" key="9">
    <source>
        <dbReference type="Proteomes" id="UP000017090"/>
    </source>
</evidence>
<dbReference type="GO" id="GO:0003824">
    <property type="term" value="F:catalytic activity"/>
    <property type="evidence" value="ECO:0007669"/>
    <property type="project" value="InterPro"/>
</dbReference>
<keyword evidence="3" id="KW-0479">Metal-binding</keyword>
<gene>
    <name evidence="8" type="ORF">HMPREF1250_0957</name>
</gene>
<keyword evidence="4" id="KW-0408">Iron</keyword>
<dbReference type="Pfam" id="PF04055">
    <property type="entry name" value="Radical_SAM"/>
    <property type="match status" value="1"/>
</dbReference>
<dbReference type="PATRIC" id="fig|1111454.3.peg.939"/>
<comment type="caution">
    <text evidence="8">The sequence shown here is derived from an EMBL/GenBank/DDBJ whole genome shotgun (WGS) entry which is preliminary data.</text>
</comment>
<keyword evidence="5" id="KW-0411">Iron-sulfur</keyword>
<dbReference type="GO" id="GO:0051539">
    <property type="term" value="F:4 iron, 4 sulfur cluster binding"/>
    <property type="evidence" value="ECO:0007669"/>
    <property type="project" value="UniProtKB-KW"/>
</dbReference>
<keyword evidence="2" id="KW-0949">S-adenosyl-L-methionine</keyword>
<evidence type="ECO:0000256" key="1">
    <source>
        <dbReference type="ARBA" id="ARBA00001966"/>
    </source>
</evidence>
<dbReference type="SFLD" id="SFLDS00029">
    <property type="entry name" value="Radical_SAM"/>
    <property type="match status" value="1"/>
</dbReference>
<dbReference type="Proteomes" id="UP000017090">
    <property type="component" value="Unassembled WGS sequence"/>
</dbReference>
<dbReference type="AlphaFoldDB" id="U7ULJ1"/>
<dbReference type="CDD" id="cd02068">
    <property type="entry name" value="radical_SAM_B12_BD"/>
    <property type="match status" value="1"/>
</dbReference>
<dbReference type="GO" id="GO:0005829">
    <property type="term" value="C:cytosol"/>
    <property type="evidence" value="ECO:0007669"/>
    <property type="project" value="TreeGrafter"/>
</dbReference>
<evidence type="ECO:0000256" key="3">
    <source>
        <dbReference type="ARBA" id="ARBA00022723"/>
    </source>
</evidence>
<dbReference type="PANTHER" id="PTHR43409">
    <property type="entry name" value="ANAEROBIC MAGNESIUM-PROTOPORPHYRIN IX MONOMETHYL ESTER CYCLASE-RELATED"/>
    <property type="match status" value="1"/>
</dbReference>
<dbReference type="GO" id="GO:0046872">
    <property type="term" value="F:metal ion binding"/>
    <property type="evidence" value="ECO:0007669"/>
    <property type="project" value="UniProtKB-KW"/>
</dbReference>
<dbReference type="SFLD" id="SFLDG01082">
    <property type="entry name" value="B12-binding_domain_containing"/>
    <property type="match status" value="1"/>
</dbReference>
<dbReference type="SUPFAM" id="SSF102114">
    <property type="entry name" value="Radical SAM enzymes"/>
    <property type="match status" value="1"/>
</dbReference>
<dbReference type="InterPro" id="IPR006158">
    <property type="entry name" value="Cobalamin-bd"/>
</dbReference>
<dbReference type="PROSITE" id="PS51918">
    <property type="entry name" value="RADICAL_SAM"/>
    <property type="match status" value="1"/>
</dbReference>
<organism evidence="8 9">
    <name type="scientific">Megasphaera vaginalis</name>
    <name type="common">ex Srinivasan et al. 2021</name>
    <dbReference type="NCBI Taxonomy" id="1111454"/>
    <lineage>
        <taxon>Bacteria</taxon>
        <taxon>Bacillati</taxon>
        <taxon>Bacillota</taxon>
        <taxon>Negativicutes</taxon>
        <taxon>Veillonellales</taxon>
        <taxon>Veillonellaceae</taxon>
        <taxon>Megasphaera</taxon>
    </lineage>
</organism>
<dbReference type="InterPro" id="IPR023404">
    <property type="entry name" value="rSAM_horseshoe"/>
</dbReference>
<dbReference type="EMBL" id="AWXA01000025">
    <property type="protein sequence ID" value="ERT60292.1"/>
    <property type="molecule type" value="Genomic_DNA"/>
</dbReference>
<dbReference type="InterPro" id="IPR006638">
    <property type="entry name" value="Elp3/MiaA/NifB-like_rSAM"/>
</dbReference>
<dbReference type="eggNOG" id="COG1032">
    <property type="taxonomic scope" value="Bacteria"/>
</dbReference>
<dbReference type="PANTHER" id="PTHR43409:SF16">
    <property type="entry name" value="SLR0320 PROTEIN"/>
    <property type="match status" value="1"/>
</dbReference>
<feature type="domain" description="Radical SAM core" evidence="7">
    <location>
        <begin position="176"/>
        <end position="404"/>
    </location>
</feature>
<evidence type="ECO:0000256" key="5">
    <source>
        <dbReference type="ARBA" id="ARBA00023014"/>
    </source>
</evidence>
<sequence length="590" mass="67068">MMKILLTTLNAKFVQSSLALRCLAAACRQQGFGNVETAEYTINHNAYDILRRIHAFHADVIGFSCYIWNIDMTLHLISLLRQICPDVTIMVGGPEVTYTARELLTAEGNIDYALQGEGEAILPELIASWLNGEDGTAVGGVLRRTADGAIEGNELIREVPDLDLLPFPYDDADLASLSHQLVYYESSRGCPFHCQYCLSGRDDTVRFRSAALVIEELKRLVAAGVKQVKLVDRTFNCNPRHYRPILAFMVSLQATVNFHLEIEPGLVTEEDLALLSQAPRGRIQLELGIQSTYGPTLQAIRRHNDWPHIVHVMNVIRSLGTIHLHLDLIVGLPYETMQALRRSFNDIYSLQPHKLQIGFLKLLKGSGIRRDYSQDYACDLRGPYEVLATKWLSYEAVGTMKVFEDVFERIYNSGKFSYTLAYVDRFFAGDWFSFYERLTDHWLCRGFDRLAVSDATVCHFLWDSLTALTELTAEEKDVARQLLCLDMLTCFRFRLKPSFLGWEEAPRQLTDPFFRREEGPAAYFTGYRFTNWRDIKMRYHLWPITPAVGKELRRYADGPDEAAYILAESGADGVCWRLLNKAALAAEGVI</sequence>
<dbReference type="Pfam" id="PF13311">
    <property type="entry name" value="DUF4080"/>
    <property type="match status" value="1"/>
</dbReference>
<evidence type="ECO:0000259" key="6">
    <source>
        <dbReference type="PROSITE" id="PS51332"/>
    </source>
</evidence>
<dbReference type="InterPro" id="IPR058240">
    <property type="entry name" value="rSAM_sf"/>
</dbReference>